<proteinExistence type="evidence at transcript level"/>
<dbReference type="AlphaFoldDB" id="A0A7H1K130"/>
<dbReference type="PANTHER" id="PTHR31672">
    <property type="entry name" value="BNACNNG10540D PROTEIN"/>
    <property type="match status" value="1"/>
</dbReference>
<accession>A0A7H1K130</accession>
<reference evidence="3" key="1">
    <citation type="journal article" date="2020" name="Genes (Basel)">
        <title>Systematic Analysis of Kelch Repeat F-box (KFB) Protein Gene Family and Identification of Phenolic Acid Regulation Members in Salvia miltiorrhiza Bunge.</title>
        <authorList>
            <person name="Yu H."/>
            <person name="Jiang M."/>
            <person name="Xing B."/>
            <person name="Liang L."/>
            <person name="Zhang B."/>
            <person name="Liang Z."/>
        </authorList>
    </citation>
    <scope>NUCLEOTIDE SEQUENCE</scope>
</reference>
<dbReference type="Pfam" id="PF08268">
    <property type="entry name" value="FBA_3"/>
    <property type="match status" value="1"/>
</dbReference>
<dbReference type="NCBIfam" id="TIGR01640">
    <property type="entry name" value="F_box_assoc_1"/>
    <property type="match status" value="1"/>
</dbReference>
<dbReference type="InterPro" id="IPR017451">
    <property type="entry name" value="F-box-assoc_interact_dom"/>
</dbReference>
<dbReference type="InterPro" id="IPR036047">
    <property type="entry name" value="F-box-like_dom_sf"/>
</dbReference>
<feature type="domain" description="F-box associated beta-propeller type 3" evidence="2">
    <location>
        <begin position="76"/>
        <end position="368"/>
    </location>
</feature>
<feature type="domain" description="F-box" evidence="1">
    <location>
        <begin position="18"/>
        <end position="57"/>
    </location>
</feature>
<evidence type="ECO:0000259" key="2">
    <source>
        <dbReference type="Pfam" id="PF08268"/>
    </source>
</evidence>
<dbReference type="EMBL" id="MN259127">
    <property type="protein sequence ID" value="QNT17568.1"/>
    <property type="molecule type" value="mRNA"/>
</dbReference>
<organism evidence="3">
    <name type="scientific">Salvia miltiorrhiza</name>
    <name type="common">Chinese sage</name>
    <dbReference type="NCBI Taxonomy" id="226208"/>
    <lineage>
        <taxon>Eukaryota</taxon>
        <taxon>Viridiplantae</taxon>
        <taxon>Streptophyta</taxon>
        <taxon>Embryophyta</taxon>
        <taxon>Tracheophyta</taxon>
        <taxon>Spermatophyta</taxon>
        <taxon>Magnoliopsida</taxon>
        <taxon>eudicotyledons</taxon>
        <taxon>Gunneridae</taxon>
        <taxon>Pentapetalae</taxon>
        <taxon>asterids</taxon>
        <taxon>lamiids</taxon>
        <taxon>Lamiales</taxon>
        <taxon>Lamiaceae</taxon>
        <taxon>Nepetoideae</taxon>
        <taxon>Mentheae</taxon>
        <taxon>Salviinae</taxon>
        <taxon>Salvia</taxon>
        <taxon>Salvia incertae sedis</taxon>
    </lineage>
</organism>
<protein>
    <submittedName>
        <fullName evidence="3">Kelch repeat F-box 4 protein</fullName>
    </submittedName>
</protein>
<dbReference type="SUPFAM" id="SSF81383">
    <property type="entry name" value="F-box domain"/>
    <property type="match status" value="1"/>
</dbReference>
<dbReference type="Pfam" id="PF00646">
    <property type="entry name" value="F-box"/>
    <property type="match status" value="1"/>
</dbReference>
<dbReference type="InterPro" id="IPR001810">
    <property type="entry name" value="F-box_dom"/>
</dbReference>
<dbReference type="InterPro" id="IPR013187">
    <property type="entry name" value="F-box-assoc_dom_typ3"/>
</dbReference>
<gene>
    <name evidence="3" type="primary">KFB4</name>
</gene>
<evidence type="ECO:0000259" key="1">
    <source>
        <dbReference type="Pfam" id="PF00646"/>
    </source>
</evidence>
<sequence>MHRQSNHTTTTKMKRDFFTNLPSEITINILSRLPLGGIAMSKCVCKPWLHLLATDDFIKSHLAKSTPALAVLTSSSCTVFEFKDHQNLDRHDLYYNPLTKFDLPHAAEIQGSANGLLFLSMSTAHYVCNPITRQYAELHYPREIIRPYPKVVNYPEILSESLHSYPQSVTYGFGASRITGQHKVVQIYHDSVIVDGGRRTIPESECHVHTLGTGTWRRVKPGALLEYSPRSSCVFLNGNLHWVASDADDRLWISCFDLETEHFSSFSTPPVHQGSFELIPGLSTLGGHLCLCDHTREVETVIWVMKEYGVEESWTREYVINLNEDDLDIEGFELVYPIKVFQDADILMLRESRQLFYYSTKTGTAKDIGIFDVDSFVTSILLTPSFLSLKSLGMENVVSF</sequence>
<name>A0A7H1K130_SALMI</name>
<dbReference type="PANTHER" id="PTHR31672:SF13">
    <property type="entry name" value="F-BOX PROTEIN CPR30-LIKE"/>
    <property type="match status" value="1"/>
</dbReference>
<dbReference type="InterPro" id="IPR050796">
    <property type="entry name" value="SCF_F-box_component"/>
</dbReference>
<evidence type="ECO:0000313" key="3">
    <source>
        <dbReference type="EMBL" id="QNT17568.1"/>
    </source>
</evidence>
<dbReference type="Gene3D" id="1.20.1280.50">
    <property type="match status" value="1"/>
</dbReference>